<accession>A0A9P6CP90</accession>
<keyword evidence="1" id="KW-0472">Membrane</keyword>
<protein>
    <submittedName>
        <fullName evidence="2">Uncharacterized protein</fullName>
    </submittedName>
</protein>
<dbReference type="OrthoDB" id="3068460at2759"/>
<name>A0A9P6CP90_9AGAR</name>
<gene>
    <name evidence="2" type="ORF">BDZ94DRAFT_1247605</name>
</gene>
<sequence length="66" mass="7312">MPFKGIKLDTPKRMVGGFAVSLGIAGFALYYARQVMTNKRKIELDAYRASQAEARDQDHPLGVSKP</sequence>
<evidence type="ECO:0000313" key="3">
    <source>
        <dbReference type="Proteomes" id="UP000807353"/>
    </source>
</evidence>
<dbReference type="EMBL" id="MU150235">
    <property type="protein sequence ID" value="KAF9467754.1"/>
    <property type="molecule type" value="Genomic_DNA"/>
</dbReference>
<evidence type="ECO:0000313" key="2">
    <source>
        <dbReference type="EMBL" id="KAF9467754.1"/>
    </source>
</evidence>
<keyword evidence="1" id="KW-1133">Transmembrane helix</keyword>
<proteinExistence type="predicted"/>
<dbReference type="AlphaFoldDB" id="A0A9P6CP90"/>
<keyword evidence="1" id="KW-0812">Transmembrane</keyword>
<dbReference type="Proteomes" id="UP000807353">
    <property type="component" value="Unassembled WGS sequence"/>
</dbReference>
<organism evidence="2 3">
    <name type="scientific">Collybia nuda</name>
    <dbReference type="NCBI Taxonomy" id="64659"/>
    <lineage>
        <taxon>Eukaryota</taxon>
        <taxon>Fungi</taxon>
        <taxon>Dikarya</taxon>
        <taxon>Basidiomycota</taxon>
        <taxon>Agaricomycotina</taxon>
        <taxon>Agaricomycetes</taxon>
        <taxon>Agaricomycetidae</taxon>
        <taxon>Agaricales</taxon>
        <taxon>Tricholomatineae</taxon>
        <taxon>Clitocybaceae</taxon>
        <taxon>Collybia</taxon>
    </lineage>
</organism>
<comment type="caution">
    <text evidence="2">The sequence shown here is derived from an EMBL/GenBank/DDBJ whole genome shotgun (WGS) entry which is preliminary data.</text>
</comment>
<keyword evidence="3" id="KW-1185">Reference proteome</keyword>
<reference evidence="2" key="1">
    <citation type="submission" date="2020-11" db="EMBL/GenBank/DDBJ databases">
        <authorList>
            <consortium name="DOE Joint Genome Institute"/>
            <person name="Ahrendt S."/>
            <person name="Riley R."/>
            <person name="Andreopoulos W."/>
            <person name="Labutti K."/>
            <person name="Pangilinan J."/>
            <person name="Ruiz-Duenas F.J."/>
            <person name="Barrasa J.M."/>
            <person name="Sanchez-Garcia M."/>
            <person name="Camarero S."/>
            <person name="Miyauchi S."/>
            <person name="Serrano A."/>
            <person name="Linde D."/>
            <person name="Babiker R."/>
            <person name="Drula E."/>
            <person name="Ayuso-Fernandez I."/>
            <person name="Pacheco R."/>
            <person name="Padilla G."/>
            <person name="Ferreira P."/>
            <person name="Barriuso J."/>
            <person name="Kellner H."/>
            <person name="Castanera R."/>
            <person name="Alfaro M."/>
            <person name="Ramirez L."/>
            <person name="Pisabarro A.G."/>
            <person name="Kuo A."/>
            <person name="Tritt A."/>
            <person name="Lipzen A."/>
            <person name="He G."/>
            <person name="Yan M."/>
            <person name="Ng V."/>
            <person name="Cullen D."/>
            <person name="Martin F."/>
            <person name="Rosso M.-N."/>
            <person name="Henrissat B."/>
            <person name="Hibbett D."/>
            <person name="Martinez A.T."/>
            <person name="Grigoriev I.V."/>
        </authorList>
    </citation>
    <scope>NUCLEOTIDE SEQUENCE</scope>
    <source>
        <strain evidence="2">CBS 247.69</strain>
    </source>
</reference>
<evidence type="ECO:0000256" key="1">
    <source>
        <dbReference type="SAM" id="Phobius"/>
    </source>
</evidence>
<feature type="transmembrane region" description="Helical" evidence="1">
    <location>
        <begin position="14"/>
        <end position="32"/>
    </location>
</feature>